<dbReference type="Gene3D" id="1.50.10.20">
    <property type="match status" value="1"/>
</dbReference>
<accession>A0A9D9HB60</accession>
<reference evidence="2" key="2">
    <citation type="journal article" date="2021" name="PeerJ">
        <title>Extensive microbial diversity within the chicken gut microbiome revealed by metagenomics and culture.</title>
        <authorList>
            <person name="Gilroy R."/>
            <person name="Ravi A."/>
            <person name="Getino M."/>
            <person name="Pursley I."/>
            <person name="Horton D.L."/>
            <person name="Alikhan N.F."/>
            <person name="Baker D."/>
            <person name="Gharbi K."/>
            <person name="Hall N."/>
            <person name="Watson M."/>
            <person name="Adriaenssens E.M."/>
            <person name="Foster-Nyarko E."/>
            <person name="Jarju S."/>
            <person name="Secka A."/>
            <person name="Antonio M."/>
            <person name="Oren A."/>
            <person name="Chaudhuri R.R."/>
            <person name="La Ragione R."/>
            <person name="Hildebrand F."/>
            <person name="Pallen M.J."/>
        </authorList>
    </citation>
    <scope>NUCLEOTIDE SEQUENCE</scope>
    <source>
        <strain evidence="2">D5-748</strain>
    </source>
</reference>
<dbReference type="InterPro" id="IPR005198">
    <property type="entry name" value="Glyco_hydro_76"/>
</dbReference>
<dbReference type="InterPro" id="IPR008928">
    <property type="entry name" value="6-hairpin_glycosidase_sf"/>
</dbReference>
<gene>
    <name evidence="2" type="ORF">IAC23_02510</name>
</gene>
<protein>
    <submittedName>
        <fullName evidence="2">Glycosyl hydrolase family 76</fullName>
    </submittedName>
</protein>
<dbReference type="PANTHER" id="PTHR47791:SF3">
    <property type="entry name" value="MEIOTICALLY UP-REGULATED GENE 191 PROTEIN"/>
    <property type="match status" value="1"/>
</dbReference>
<dbReference type="Pfam" id="PF03663">
    <property type="entry name" value="Glyco_hydro_76"/>
    <property type="match status" value="1"/>
</dbReference>
<proteinExistence type="predicted"/>
<dbReference type="GO" id="GO:0016787">
    <property type="term" value="F:hydrolase activity"/>
    <property type="evidence" value="ECO:0007669"/>
    <property type="project" value="UniProtKB-KW"/>
</dbReference>
<dbReference type="EMBL" id="JADIMO010000029">
    <property type="protein sequence ID" value="MBO8444554.1"/>
    <property type="molecule type" value="Genomic_DNA"/>
</dbReference>
<keyword evidence="1" id="KW-0732">Signal</keyword>
<evidence type="ECO:0000256" key="1">
    <source>
        <dbReference type="SAM" id="SignalP"/>
    </source>
</evidence>
<dbReference type="InterPro" id="IPR053169">
    <property type="entry name" value="MUG_Protein"/>
</dbReference>
<name>A0A9D9HB60_9BACT</name>
<comment type="caution">
    <text evidence="2">The sequence shown here is derived from an EMBL/GenBank/DDBJ whole genome shotgun (WGS) entry which is preliminary data.</text>
</comment>
<dbReference type="SUPFAM" id="SSF48208">
    <property type="entry name" value="Six-hairpin glycosidases"/>
    <property type="match status" value="1"/>
</dbReference>
<dbReference type="GO" id="GO:0005975">
    <property type="term" value="P:carbohydrate metabolic process"/>
    <property type="evidence" value="ECO:0007669"/>
    <property type="project" value="InterPro"/>
</dbReference>
<evidence type="ECO:0000313" key="3">
    <source>
        <dbReference type="Proteomes" id="UP000823619"/>
    </source>
</evidence>
<keyword evidence="2" id="KW-0378">Hydrolase</keyword>
<sequence>MKKNMPILQTLAMTIGWAMAGTVPTSCDNGNLEDIYKGSASGEYVSDINWTEAADLSTETYIKYFYENAGGRDTFGGSIWWEKPNTPQTGEPSSADGVGGWSQGHALDIVTDCYIRHSDNPEYQTYLYENIMKPFLPAFDEWNRTCGYGGDDFWNNFYDDMEWMALACLRVYELTGDQDYYDALMKMWNHIKGAKNDYKGAGGMAWKTDLPASRMSCSNGPGCLLAMKLYQLTVTEAKEGWEEQAAYYLNFAKEVYSWMTAYLCDTSTGQVYDNLGINDDGTIGTPDQVALSYNQGTFMASALALYNATGEDEYLRNAISFASYQVNRKMDSNYPVFSGEGNSGDNLLFRGIFVRYFLDMLKQPVNDIYTESTKNKFITALRSCSDVVWELAHPEGWYVWEYDWAAAPEFGNRNDNPDRLTIELNAEVPGATLIEIRARYEDWVAGKDSEKPNWTGPDFNAGK</sequence>
<dbReference type="Proteomes" id="UP000823619">
    <property type="component" value="Unassembled WGS sequence"/>
</dbReference>
<organism evidence="2 3">
    <name type="scientific">Candidatus Cryptobacteroides merdavium</name>
    <dbReference type="NCBI Taxonomy" id="2840769"/>
    <lineage>
        <taxon>Bacteria</taxon>
        <taxon>Pseudomonadati</taxon>
        <taxon>Bacteroidota</taxon>
        <taxon>Bacteroidia</taxon>
        <taxon>Bacteroidales</taxon>
        <taxon>Candidatus Cryptobacteroides</taxon>
    </lineage>
</organism>
<feature type="chain" id="PRO_5039237752" evidence="1">
    <location>
        <begin position="21"/>
        <end position="463"/>
    </location>
</feature>
<reference evidence="2" key="1">
    <citation type="submission" date="2020-10" db="EMBL/GenBank/DDBJ databases">
        <authorList>
            <person name="Gilroy R."/>
        </authorList>
    </citation>
    <scope>NUCLEOTIDE SEQUENCE</scope>
    <source>
        <strain evidence="2">D5-748</strain>
    </source>
</reference>
<dbReference type="AlphaFoldDB" id="A0A9D9HB60"/>
<dbReference type="PANTHER" id="PTHR47791">
    <property type="entry name" value="MEIOTICALLY UP-REGULATED GENE 191 PROTEIN"/>
    <property type="match status" value="1"/>
</dbReference>
<evidence type="ECO:0000313" key="2">
    <source>
        <dbReference type="EMBL" id="MBO8444554.1"/>
    </source>
</evidence>
<feature type="signal peptide" evidence="1">
    <location>
        <begin position="1"/>
        <end position="20"/>
    </location>
</feature>